<reference evidence="3 4" key="1">
    <citation type="submission" date="2024-02" db="EMBL/GenBank/DDBJ databases">
        <authorList>
            <person name="Chen Y."/>
            <person name="Shah S."/>
            <person name="Dougan E. K."/>
            <person name="Thang M."/>
            <person name="Chan C."/>
        </authorList>
    </citation>
    <scope>NUCLEOTIDE SEQUENCE [LARGE SCALE GENOMIC DNA]</scope>
</reference>
<keyword evidence="2" id="KW-0472">Membrane</keyword>
<feature type="transmembrane region" description="Helical" evidence="2">
    <location>
        <begin position="403"/>
        <end position="421"/>
    </location>
</feature>
<comment type="caution">
    <text evidence="3">The sequence shown here is derived from an EMBL/GenBank/DDBJ whole genome shotgun (WGS) entry which is preliminary data.</text>
</comment>
<feature type="transmembrane region" description="Helical" evidence="2">
    <location>
        <begin position="250"/>
        <end position="269"/>
    </location>
</feature>
<keyword evidence="4" id="KW-1185">Reference proteome</keyword>
<evidence type="ECO:0008006" key="5">
    <source>
        <dbReference type="Google" id="ProtNLM"/>
    </source>
</evidence>
<feature type="compositionally biased region" description="Polar residues" evidence="1">
    <location>
        <begin position="43"/>
        <end position="52"/>
    </location>
</feature>
<sequence length="793" mass="90397">MARNVGGLVTVTVLSALGLVLLYRSKRKKAENGAEKETEQDSKSNWTGATHNGTKHNGTKHNSVSSGLRCSARTEEGEDVNIDRGQRDSSSPLAQSGWMARPADATCEELRFAQPMVGDRPVADLPEERVARVAQWFPLPSVEIGLMAFLFTLLVRAGALVGQTSEEQAKSGILPAEQIVWNFQKLLRCMLVVLCFTSAFLQKHKLFEWVEGSSSSSSSSWPKMIFHRLSEELWLLPSNEAEGVAQRRRLTLLFVMLGRALLGTIRSFIKFRAQMSDESSDASRLDETESRESSRFLCSGFFINWIIFLLDVTANCGFLLGFSAGRHYFRCTQRAPSHGPEAPALAPLVRPQAVSPEAEDGETTQRHNDASDDDQPKSSFASERSLSREVDHGPMFRCYASRCLLGFLVASALECWLLSYWEAGILGSRDDEVDVFRLYPGFPRKQSPSAVPRPYFQSWTPDFSRWRLRRLILGSWRDLFYFVLLYVPLYPFSFGAFIGSLFLLARWKRGNKDPEVARNWVMTSGFFNVLEWFCSGLFSYLSLLTAQRAYFYLSCLLICWECRRLEERANDFARQFPQLSPRQRYLQHFCLANEVKQLQQRSAPLIRYVFLQRLAYLALDVARQSCDAWLPFNLVHYLFRHVMFLSALAITAWRIGKLNFSIYEKLHNTVMDLLPRNWAEHWGHSTKLQLEVVMQRQHAEDWFRYLQHNIDTGRRDACICVFHLRFAAKSHVLALSVLTLLTLPVLNKLLEHYGRHVVNDGLLLGSDGVPPGRELLNCSAFNESFLRPETCAA</sequence>
<keyword evidence="2" id="KW-0812">Transmembrane</keyword>
<name>A0ABP0L8Y5_9DINO</name>
<organism evidence="3 4">
    <name type="scientific">Durusdinium trenchii</name>
    <dbReference type="NCBI Taxonomy" id="1381693"/>
    <lineage>
        <taxon>Eukaryota</taxon>
        <taxon>Sar</taxon>
        <taxon>Alveolata</taxon>
        <taxon>Dinophyceae</taxon>
        <taxon>Suessiales</taxon>
        <taxon>Symbiodiniaceae</taxon>
        <taxon>Durusdinium</taxon>
    </lineage>
</organism>
<evidence type="ECO:0000256" key="1">
    <source>
        <dbReference type="SAM" id="MobiDB-lite"/>
    </source>
</evidence>
<evidence type="ECO:0000313" key="3">
    <source>
        <dbReference type="EMBL" id="CAK9034659.1"/>
    </source>
</evidence>
<feature type="transmembrane region" description="Helical" evidence="2">
    <location>
        <begin position="525"/>
        <end position="543"/>
    </location>
</feature>
<accession>A0ABP0L8Y5</accession>
<feature type="region of interest" description="Disordered" evidence="1">
    <location>
        <begin position="28"/>
        <end position="98"/>
    </location>
</feature>
<evidence type="ECO:0000256" key="2">
    <source>
        <dbReference type="SAM" id="Phobius"/>
    </source>
</evidence>
<feature type="compositionally biased region" description="Basic and acidic residues" evidence="1">
    <location>
        <begin position="30"/>
        <end position="42"/>
    </location>
</feature>
<feature type="transmembrane region" description="Helical" evidence="2">
    <location>
        <begin position="6"/>
        <end position="23"/>
    </location>
</feature>
<keyword evidence="2" id="KW-1133">Transmembrane helix</keyword>
<protein>
    <recommendedName>
        <fullName evidence="5">Transmembrane protein</fullName>
    </recommendedName>
</protein>
<feature type="compositionally biased region" description="Basic and acidic residues" evidence="1">
    <location>
        <begin position="363"/>
        <end position="376"/>
    </location>
</feature>
<gene>
    <name evidence="3" type="ORF">CCMP2556_LOCUS19589</name>
</gene>
<feature type="region of interest" description="Disordered" evidence="1">
    <location>
        <begin position="352"/>
        <end position="386"/>
    </location>
</feature>
<dbReference type="Proteomes" id="UP001642484">
    <property type="component" value="Unassembled WGS sequence"/>
</dbReference>
<feature type="transmembrane region" description="Helical" evidence="2">
    <location>
        <begin position="302"/>
        <end position="324"/>
    </location>
</feature>
<feature type="transmembrane region" description="Helical" evidence="2">
    <location>
        <begin position="479"/>
        <end position="504"/>
    </location>
</feature>
<evidence type="ECO:0000313" key="4">
    <source>
        <dbReference type="Proteomes" id="UP001642484"/>
    </source>
</evidence>
<proteinExistence type="predicted"/>
<dbReference type="EMBL" id="CAXAMN010011225">
    <property type="protein sequence ID" value="CAK9034659.1"/>
    <property type="molecule type" value="Genomic_DNA"/>
</dbReference>